<feature type="region of interest" description="Disordered" evidence="5">
    <location>
        <begin position="185"/>
        <end position="208"/>
    </location>
</feature>
<dbReference type="GO" id="GO:0016020">
    <property type="term" value="C:membrane"/>
    <property type="evidence" value="ECO:0007669"/>
    <property type="project" value="UniProtKB-SubCell"/>
</dbReference>
<dbReference type="GO" id="GO:0071944">
    <property type="term" value="C:cell periphery"/>
    <property type="evidence" value="ECO:0007669"/>
    <property type="project" value="UniProtKB-ARBA"/>
</dbReference>
<dbReference type="EMBL" id="MU155391">
    <property type="protein sequence ID" value="KAF9474201.1"/>
    <property type="molecule type" value="Genomic_DNA"/>
</dbReference>
<name>A0A9P6CP41_9AGAR</name>
<evidence type="ECO:0000313" key="8">
    <source>
        <dbReference type="EMBL" id="KAF9474201.1"/>
    </source>
</evidence>
<evidence type="ECO:0008006" key="10">
    <source>
        <dbReference type="Google" id="ProtNLM"/>
    </source>
</evidence>
<evidence type="ECO:0000256" key="2">
    <source>
        <dbReference type="ARBA" id="ARBA00022692"/>
    </source>
</evidence>
<feature type="compositionally biased region" description="Polar residues" evidence="5">
    <location>
        <begin position="273"/>
        <end position="283"/>
    </location>
</feature>
<keyword evidence="2 6" id="KW-0812">Transmembrane</keyword>
<evidence type="ECO:0000256" key="5">
    <source>
        <dbReference type="SAM" id="MobiDB-lite"/>
    </source>
</evidence>
<evidence type="ECO:0000256" key="1">
    <source>
        <dbReference type="ARBA" id="ARBA00004167"/>
    </source>
</evidence>
<evidence type="ECO:0000256" key="4">
    <source>
        <dbReference type="ARBA" id="ARBA00023136"/>
    </source>
</evidence>
<accession>A0A9P6CP41</accession>
<keyword evidence="3 6" id="KW-1133">Transmembrane helix</keyword>
<evidence type="ECO:0000256" key="6">
    <source>
        <dbReference type="SAM" id="Phobius"/>
    </source>
</evidence>
<keyword evidence="9" id="KW-1185">Reference proteome</keyword>
<feature type="compositionally biased region" description="Low complexity" evidence="5">
    <location>
        <begin position="185"/>
        <end position="207"/>
    </location>
</feature>
<dbReference type="OrthoDB" id="3234968at2759"/>
<feature type="region of interest" description="Disordered" evidence="5">
    <location>
        <begin position="251"/>
        <end position="286"/>
    </location>
</feature>
<dbReference type="PANTHER" id="PTHR15549">
    <property type="entry name" value="PAIRED IMMUNOGLOBULIN-LIKE TYPE 2 RECEPTOR"/>
    <property type="match status" value="1"/>
</dbReference>
<keyword evidence="4 6" id="KW-0472">Membrane</keyword>
<evidence type="ECO:0000256" key="7">
    <source>
        <dbReference type="SAM" id="SignalP"/>
    </source>
</evidence>
<feature type="region of interest" description="Disordered" evidence="5">
    <location>
        <begin position="371"/>
        <end position="417"/>
    </location>
</feature>
<dbReference type="Proteomes" id="UP000807469">
    <property type="component" value="Unassembled WGS sequence"/>
</dbReference>
<sequence length="439" mass="46730">MHFQLAPSACLFILLSVSRLVYAQEALQAISIDDGDPRITYSPPSSWQLAADGPVIDAGGTHMVTSEPGATAMINYTFVSFFFLSPKWPYKVTTDISIDGGAPVTLDLQDHNTPVTAVGGSATLPSAVVYSFDGNSQSAEHTIVLSVHPGDQFAVVDMFQFFVLPNTTTTSSSSSVQTSTATDTTSATSVILSTSPSTVPSDTSSPTAAMNDSHLRLPTGAIVGLIIGLSLVIVVLFVLLVAICHRRSSRRPSRGISFDESSKHDTNAAGNKVATNTNQVGRTSASSSSSSVDLLVHLENNDPQTARLFVSNPDPSTSISFGAVAPAQAQHRPVSAYSSVLPSYVSRVLSGSFSAEPKFFTDVDPESNWLAKDPVITPEKERKKQDRSSTKKAERFSKIFSKRGSTGPGFDGQDVYPRSLPPSYHLRAVDETLASASKY</sequence>
<organism evidence="8 9">
    <name type="scientific">Pholiota conissans</name>
    <dbReference type="NCBI Taxonomy" id="109636"/>
    <lineage>
        <taxon>Eukaryota</taxon>
        <taxon>Fungi</taxon>
        <taxon>Dikarya</taxon>
        <taxon>Basidiomycota</taxon>
        <taxon>Agaricomycotina</taxon>
        <taxon>Agaricomycetes</taxon>
        <taxon>Agaricomycetidae</taxon>
        <taxon>Agaricales</taxon>
        <taxon>Agaricineae</taxon>
        <taxon>Strophariaceae</taxon>
        <taxon>Pholiota</taxon>
    </lineage>
</organism>
<keyword evidence="7" id="KW-0732">Signal</keyword>
<evidence type="ECO:0000256" key="3">
    <source>
        <dbReference type="ARBA" id="ARBA00022989"/>
    </source>
</evidence>
<reference evidence="8" key="1">
    <citation type="submission" date="2020-11" db="EMBL/GenBank/DDBJ databases">
        <authorList>
            <consortium name="DOE Joint Genome Institute"/>
            <person name="Ahrendt S."/>
            <person name="Riley R."/>
            <person name="Andreopoulos W."/>
            <person name="Labutti K."/>
            <person name="Pangilinan J."/>
            <person name="Ruiz-Duenas F.J."/>
            <person name="Barrasa J.M."/>
            <person name="Sanchez-Garcia M."/>
            <person name="Camarero S."/>
            <person name="Miyauchi S."/>
            <person name="Serrano A."/>
            <person name="Linde D."/>
            <person name="Babiker R."/>
            <person name="Drula E."/>
            <person name="Ayuso-Fernandez I."/>
            <person name="Pacheco R."/>
            <person name="Padilla G."/>
            <person name="Ferreira P."/>
            <person name="Barriuso J."/>
            <person name="Kellner H."/>
            <person name="Castanera R."/>
            <person name="Alfaro M."/>
            <person name="Ramirez L."/>
            <person name="Pisabarro A.G."/>
            <person name="Kuo A."/>
            <person name="Tritt A."/>
            <person name="Lipzen A."/>
            <person name="He G."/>
            <person name="Yan M."/>
            <person name="Ng V."/>
            <person name="Cullen D."/>
            <person name="Martin F."/>
            <person name="Rosso M.-N."/>
            <person name="Henrissat B."/>
            <person name="Hibbett D."/>
            <person name="Martinez A.T."/>
            <person name="Grigoriev I.V."/>
        </authorList>
    </citation>
    <scope>NUCLEOTIDE SEQUENCE</scope>
    <source>
        <strain evidence="8">CIRM-BRFM 674</strain>
    </source>
</reference>
<feature type="signal peptide" evidence="7">
    <location>
        <begin position="1"/>
        <end position="23"/>
    </location>
</feature>
<gene>
    <name evidence="8" type="ORF">BDN70DRAFT_924745</name>
</gene>
<protein>
    <recommendedName>
        <fullName evidence="10">Mid2 domain-containing protein</fullName>
    </recommendedName>
</protein>
<proteinExistence type="predicted"/>
<dbReference type="AlphaFoldDB" id="A0A9P6CP41"/>
<dbReference type="InterPro" id="IPR051694">
    <property type="entry name" value="Immunoregulatory_rcpt-like"/>
</dbReference>
<feature type="transmembrane region" description="Helical" evidence="6">
    <location>
        <begin position="221"/>
        <end position="244"/>
    </location>
</feature>
<feature type="chain" id="PRO_5040322541" description="Mid2 domain-containing protein" evidence="7">
    <location>
        <begin position="24"/>
        <end position="439"/>
    </location>
</feature>
<comment type="subcellular location">
    <subcellularLocation>
        <location evidence="1">Membrane</location>
        <topology evidence="1">Single-pass membrane protein</topology>
    </subcellularLocation>
</comment>
<feature type="compositionally biased region" description="Basic and acidic residues" evidence="5">
    <location>
        <begin position="378"/>
        <end position="397"/>
    </location>
</feature>
<evidence type="ECO:0000313" key="9">
    <source>
        <dbReference type="Proteomes" id="UP000807469"/>
    </source>
</evidence>
<comment type="caution">
    <text evidence="8">The sequence shown here is derived from an EMBL/GenBank/DDBJ whole genome shotgun (WGS) entry which is preliminary data.</text>
</comment>